<evidence type="ECO:0008006" key="3">
    <source>
        <dbReference type="Google" id="ProtNLM"/>
    </source>
</evidence>
<dbReference type="InterPro" id="IPR029030">
    <property type="entry name" value="Caspase-like_dom_sf"/>
</dbReference>
<organism evidence="1 2">
    <name type="scientific">Daldinia eschscholtzii</name>
    <dbReference type="NCBI Taxonomy" id="292717"/>
    <lineage>
        <taxon>Eukaryota</taxon>
        <taxon>Fungi</taxon>
        <taxon>Dikarya</taxon>
        <taxon>Ascomycota</taxon>
        <taxon>Pezizomycotina</taxon>
        <taxon>Sordariomycetes</taxon>
        <taxon>Xylariomycetidae</taxon>
        <taxon>Xylariales</taxon>
        <taxon>Hypoxylaceae</taxon>
        <taxon>Daldinia</taxon>
    </lineage>
</organism>
<comment type="caution">
    <text evidence="1">The sequence shown here is derived from an EMBL/GenBank/DDBJ whole genome shotgun (WGS) entry which is preliminary data.</text>
</comment>
<reference evidence="1 2" key="1">
    <citation type="journal article" date="2024" name="Front Chem Biol">
        <title>Unveiling the potential of Daldinia eschscholtzii MFLUCC 19-0629 through bioactivity and bioinformatics studies for enhanced sustainable agriculture production.</title>
        <authorList>
            <person name="Brooks S."/>
            <person name="Weaver J.A."/>
            <person name="Klomchit A."/>
            <person name="Alharthi S.A."/>
            <person name="Onlamun T."/>
            <person name="Nurani R."/>
            <person name="Vong T.K."/>
            <person name="Alberti F."/>
            <person name="Greco C."/>
        </authorList>
    </citation>
    <scope>NUCLEOTIDE SEQUENCE [LARGE SCALE GENOMIC DNA]</scope>
    <source>
        <strain evidence="1">MFLUCC 19-0629</strain>
    </source>
</reference>
<gene>
    <name evidence="1" type="ORF">Daesc_005457</name>
</gene>
<dbReference type="SUPFAM" id="SSF52129">
    <property type="entry name" value="Caspase-like"/>
    <property type="match status" value="1"/>
</dbReference>
<evidence type="ECO:0000313" key="2">
    <source>
        <dbReference type="Proteomes" id="UP001369815"/>
    </source>
</evidence>
<accession>A0AAX6ML76</accession>
<dbReference type="EMBL" id="JBANMG010000005">
    <property type="protein sequence ID" value="KAK6953157.1"/>
    <property type="molecule type" value="Genomic_DNA"/>
</dbReference>
<proteinExistence type="predicted"/>
<sequence>MESVIKQPTIIEGSNAVSLALSVPQTGNQEETSVLGLDTSQLERRYCSIKAVVLHWYGEDLDKGYYGPAHEATKLAKTLADWGWQTEDHFIMPDDPVKKTAKFLRGLTRESKSDELLVVYYVGHGRRSSRKPTPQPFSVARRGSSCGNDASIDWPIIRSVLEGAKCDVVMFLNCCYGADAWVSRNLQRDGFKGPPGKVMCILAATSENEIASIHEPISFGTLLKRVLDSARMRLGLDMSISIPMLTQAMRDEIKQSTHFQVKDIVHGRFQPMNPRLQYSQVDGESRDIWLHRTLGDQSISEIIPLEVLICTWYQPLSGPAGEYWQRELQATIL</sequence>
<dbReference type="Proteomes" id="UP001369815">
    <property type="component" value="Unassembled WGS sequence"/>
</dbReference>
<name>A0AAX6ML76_9PEZI</name>
<evidence type="ECO:0000313" key="1">
    <source>
        <dbReference type="EMBL" id="KAK6953157.1"/>
    </source>
</evidence>
<protein>
    <recommendedName>
        <fullName evidence="3">Caspase domain-containing protein</fullName>
    </recommendedName>
</protein>
<keyword evidence="2" id="KW-1185">Reference proteome</keyword>
<dbReference type="AlphaFoldDB" id="A0AAX6ML76"/>